<sequence>MAYSDKKNLLELVALMDAFDIHHVVLSPGSRNAPLIHTFVEHPDFICYTIVDERSAAFFALGMAQRLQKPVAVCCTSGTALLNYSPAVAEAFYQEIPLLVLSADRPAAWIGQTDGQTLPQPGAFGSLVKKSIQLPEINTDEEHWYCNRLINEALIALTKNGFGPVHINVPLSEPLYQFTEAALPVVRVVRLEHVTSTFEVAFFANEWNHVRKRMIIVGQMAPQHELKEILSLLTQKTDVVIVAEHLSNLAISEATGHFDAVLSALSDEELNMFMPDLVITVGGHITSKRIKQVLRKNKSPQLWDVRPNGQVADTYQSLTTVIPVESDVFFTQLLESVNVDQEHSFSERWKQRILQTKQILQRYVPAQPFSDLKAVSAFMHGLPDNVTLQLSNSSPLRYAQLFPLKPTIEIFSNRGTNGIDGVLSTAVGFAAENQKLTFLLIGDLSFFYDINGLWNRYLSPRLRIVLLNNGGGNLFHLIGGPRKSSALDESIAYKHNTTARERAITLGFQYLSAGAEVEYESQLPLLWNANTEQPILMEVFTQTEVNSAVFNSLYQSFKNHIK</sequence>
<dbReference type="EMBL" id="JACHYB010000001">
    <property type="protein sequence ID" value="MBB3187705.1"/>
    <property type="molecule type" value="Genomic_DNA"/>
</dbReference>
<dbReference type="CDD" id="cd07037">
    <property type="entry name" value="TPP_PYR_MenD"/>
    <property type="match status" value="1"/>
</dbReference>
<evidence type="ECO:0000259" key="7">
    <source>
        <dbReference type="Pfam" id="PF02776"/>
    </source>
</evidence>
<dbReference type="CDD" id="cd02009">
    <property type="entry name" value="TPP_SHCHC_synthase"/>
    <property type="match status" value="1"/>
</dbReference>
<comment type="pathway">
    <text evidence="6">Quinol/quinone metabolism; 1,4-dihydroxy-2-naphthoate biosynthesis; 1,4-dihydroxy-2-naphthoate from chorismate: step 2/7.</text>
</comment>
<evidence type="ECO:0000256" key="3">
    <source>
        <dbReference type="ARBA" id="ARBA00022842"/>
    </source>
</evidence>
<keyword evidence="3 6" id="KW-0460">Magnesium</keyword>
<comment type="cofactor">
    <cofactor evidence="6">
        <name>thiamine diphosphate</name>
        <dbReference type="ChEBI" id="CHEBI:58937"/>
    </cofactor>
    <text evidence="6">Binds 1 thiamine pyrophosphate per subunit.</text>
</comment>
<dbReference type="PANTHER" id="PTHR42916:SF1">
    <property type="entry name" value="PROTEIN PHYLLO, CHLOROPLASTIC"/>
    <property type="match status" value="1"/>
</dbReference>
<evidence type="ECO:0000259" key="8">
    <source>
        <dbReference type="Pfam" id="PF16582"/>
    </source>
</evidence>
<keyword evidence="10" id="KW-1185">Reference proteome</keyword>
<dbReference type="Gene3D" id="3.40.50.1220">
    <property type="entry name" value="TPP-binding domain"/>
    <property type="match status" value="1"/>
</dbReference>
<dbReference type="UniPathway" id="UPA00079"/>
<keyword evidence="6" id="KW-0474">Menaquinone biosynthesis</keyword>
<dbReference type="Pfam" id="PF02776">
    <property type="entry name" value="TPP_enzyme_N"/>
    <property type="match status" value="1"/>
</dbReference>
<protein>
    <recommendedName>
        <fullName evidence="6">2-succinyl-5-enolpyruvyl-6-hydroxy-3-cyclohexene-1-carboxylate synthase</fullName>
        <shortName evidence="6">SEPHCHC synthase</shortName>
        <ecNumber evidence="6">2.2.1.9</ecNumber>
    </recommendedName>
    <alternativeName>
        <fullName evidence="6">Menaquinone biosynthesis protein MenD</fullName>
    </alternativeName>
</protein>
<keyword evidence="2 6" id="KW-0479">Metal-binding</keyword>
<dbReference type="GO" id="GO:0030145">
    <property type="term" value="F:manganese ion binding"/>
    <property type="evidence" value="ECO:0007669"/>
    <property type="project" value="UniProtKB-UniRule"/>
</dbReference>
<dbReference type="HAMAP" id="MF_01659">
    <property type="entry name" value="MenD"/>
    <property type="match status" value="1"/>
</dbReference>
<dbReference type="GO" id="GO:0030976">
    <property type="term" value="F:thiamine pyrophosphate binding"/>
    <property type="evidence" value="ECO:0007669"/>
    <property type="project" value="UniProtKB-UniRule"/>
</dbReference>
<comment type="catalytic activity">
    <reaction evidence="6">
        <text>isochorismate + 2-oxoglutarate + H(+) = 5-enolpyruvoyl-6-hydroxy-2-succinyl-cyclohex-3-ene-1-carboxylate + CO2</text>
        <dbReference type="Rhea" id="RHEA:25593"/>
        <dbReference type="ChEBI" id="CHEBI:15378"/>
        <dbReference type="ChEBI" id="CHEBI:16526"/>
        <dbReference type="ChEBI" id="CHEBI:16810"/>
        <dbReference type="ChEBI" id="CHEBI:29780"/>
        <dbReference type="ChEBI" id="CHEBI:58818"/>
        <dbReference type="EC" id="2.2.1.9"/>
    </reaction>
</comment>
<dbReference type="Proteomes" id="UP000544222">
    <property type="component" value="Unassembled WGS sequence"/>
</dbReference>
<dbReference type="GO" id="GO:0070204">
    <property type="term" value="F:2-succinyl-5-enolpyruvyl-6-hydroxy-3-cyclohexene-1-carboxylic-acid synthase activity"/>
    <property type="evidence" value="ECO:0007669"/>
    <property type="project" value="UniProtKB-UniRule"/>
</dbReference>
<dbReference type="UniPathway" id="UPA01057">
    <property type="reaction ID" value="UER00164"/>
</dbReference>
<comment type="similarity">
    <text evidence="6">Belongs to the TPP enzyme family. MenD subfamily.</text>
</comment>
<reference evidence="9 10" key="1">
    <citation type="submission" date="2020-08" db="EMBL/GenBank/DDBJ databases">
        <title>Genomic Encyclopedia of Type Strains, Phase IV (KMG-IV): sequencing the most valuable type-strain genomes for metagenomic binning, comparative biology and taxonomic classification.</title>
        <authorList>
            <person name="Goeker M."/>
        </authorList>
    </citation>
    <scope>NUCLEOTIDE SEQUENCE [LARGE SCALE GENOMIC DNA]</scope>
    <source>
        <strain evidence="9 10">DSM 27471</strain>
    </source>
</reference>
<proteinExistence type="inferred from homology"/>
<evidence type="ECO:0000256" key="1">
    <source>
        <dbReference type="ARBA" id="ARBA00022679"/>
    </source>
</evidence>
<dbReference type="InterPro" id="IPR012001">
    <property type="entry name" value="Thiamin_PyroP_enz_TPP-bd_dom"/>
</dbReference>
<gene>
    <name evidence="6" type="primary">menD</name>
    <name evidence="9" type="ORF">FHX64_001868</name>
</gene>
<comment type="pathway">
    <text evidence="6">Quinol/quinone metabolism; menaquinone biosynthesis.</text>
</comment>
<feature type="domain" description="Thiamine pyrophosphate enzyme N-terminal TPP-binding" evidence="7">
    <location>
        <begin position="12"/>
        <end position="113"/>
    </location>
</feature>
<dbReference type="Gene3D" id="3.40.50.970">
    <property type="match status" value="2"/>
</dbReference>
<keyword evidence="5 6" id="KW-0464">Manganese</keyword>
<comment type="subunit">
    <text evidence="6">Homodimer.</text>
</comment>
<dbReference type="NCBIfam" id="TIGR00173">
    <property type="entry name" value="menD"/>
    <property type="match status" value="1"/>
</dbReference>
<accession>A0A7W5DRF0</accession>
<dbReference type="InterPro" id="IPR029061">
    <property type="entry name" value="THDP-binding"/>
</dbReference>
<dbReference type="Pfam" id="PF16582">
    <property type="entry name" value="TPP_enzyme_M_2"/>
    <property type="match status" value="1"/>
</dbReference>
<comment type="function">
    <text evidence="6">Catalyzes the thiamine diphosphate-dependent decarboxylation of 2-oxoglutarate and the subsequent addition of the resulting succinic semialdehyde-thiamine pyrophosphate anion to isochorismate to yield 2-succinyl-5-enolpyruvyl-6-hydroxy-3-cyclohexene-1-carboxylate (SEPHCHC).</text>
</comment>
<dbReference type="PIRSF" id="PIRSF004983">
    <property type="entry name" value="MenD"/>
    <property type="match status" value="1"/>
</dbReference>
<comment type="cofactor">
    <cofactor evidence="6">
        <name>Mg(2+)</name>
        <dbReference type="ChEBI" id="CHEBI:18420"/>
    </cofactor>
    <cofactor evidence="6">
        <name>Mn(2+)</name>
        <dbReference type="ChEBI" id="CHEBI:29035"/>
    </cofactor>
</comment>
<evidence type="ECO:0000256" key="6">
    <source>
        <dbReference type="HAMAP-Rule" id="MF_01659"/>
    </source>
</evidence>
<dbReference type="InterPro" id="IPR032264">
    <property type="entry name" value="MenD_middle"/>
</dbReference>
<dbReference type="EC" id="2.2.1.9" evidence="6"/>
<keyword evidence="1 6" id="KW-0808">Transferase</keyword>
<dbReference type="GO" id="GO:0009234">
    <property type="term" value="P:menaquinone biosynthetic process"/>
    <property type="evidence" value="ECO:0007669"/>
    <property type="project" value="UniProtKB-UniRule"/>
</dbReference>
<feature type="domain" description="Menaquinone biosynthesis protein MenD middle" evidence="8">
    <location>
        <begin position="205"/>
        <end position="387"/>
    </location>
</feature>
<dbReference type="GO" id="GO:0000287">
    <property type="term" value="F:magnesium ion binding"/>
    <property type="evidence" value="ECO:0007669"/>
    <property type="project" value="UniProtKB-UniRule"/>
</dbReference>
<dbReference type="SUPFAM" id="SSF52518">
    <property type="entry name" value="Thiamin diphosphate-binding fold (THDP-binding)"/>
    <property type="match status" value="2"/>
</dbReference>
<evidence type="ECO:0000256" key="4">
    <source>
        <dbReference type="ARBA" id="ARBA00023052"/>
    </source>
</evidence>
<name>A0A7W5DRF0_9PORP</name>
<evidence type="ECO:0000256" key="5">
    <source>
        <dbReference type="ARBA" id="ARBA00023211"/>
    </source>
</evidence>
<evidence type="ECO:0000313" key="10">
    <source>
        <dbReference type="Proteomes" id="UP000544222"/>
    </source>
</evidence>
<evidence type="ECO:0000256" key="2">
    <source>
        <dbReference type="ARBA" id="ARBA00022723"/>
    </source>
</evidence>
<comment type="caution">
    <text evidence="9">The sequence shown here is derived from an EMBL/GenBank/DDBJ whole genome shotgun (WGS) entry which is preliminary data.</text>
</comment>
<keyword evidence="4 6" id="KW-0786">Thiamine pyrophosphate</keyword>
<dbReference type="AlphaFoldDB" id="A0A7W5DRF0"/>
<dbReference type="InterPro" id="IPR004433">
    <property type="entry name" value="MenaQ_synth_MenD"/>
</dbReference>
<evidence type="ECO:0000313" key="9">
    <source>
        <dbReference type="EMBL" id="MBB3187705.1"/>
    </source>
</evidence>
<dbReference type="PANTHER" id="PTHR42916">
    <property type="entry name" value="2-SUCCINYL-5-ENOLPYRUVYL-6-HYDROXY-3-CYCLOHEXENE-1-CARBOXYLATE SYNTHASE"/>
    <property type="match status" value="1"/>
</dbReference>
<organism evidence="9 10">
    <name type="scientific">Microbacter margulisiae</name>
    <dbReference type="NCBI Taxonomy" id="1350067"/>
    <lineage>
        <taxon>Bacteria</taxon>
        <taxon>Pseudomonadati</taxon>
        <taxon>Bacteroidota</taxon>
        <taxon>Bacteroidia</taxon>
        <taxon>Bacteroidales</taxon>
        <taxon>Porphyromonadaceae</taxon>
        <taxon>Microbacter</taxon>
    </lineage>
</organism>
<dbReference type="RefSeq" id="WP_183413438.1">
    <property type="nucleotide sequence ID" value="NZ_JACHYB010000001.1"/>
</dbReference>